<name>A0ABP2QT10_BARVI</name>
<protein>
    <submittedName>
        <fullName evidence="1">Uncharacterized protein</fullName>
    </submittedName>
</protein>
<reference evidence="1 2" key="1">
    <citation type="submission" date="2012-03" db="EMBL/GenBank/DDBJ databases">
        <title>The Genome Sequence of Bartonella vinsonii subsp. arupensis str. Pm136co.</title>
        <authorList>
            <consortium name="The Broad Institute Genome Sequencing Platform"/>
            <consortium name="The Broad Institute Genome Sequencing Center for Infectious Disease"/>
            <person name="Feldgarden M."/>
            <person name="Kirby J."/>
            <person name="Kosoy M."/>
            <person name="Birtles R."/>
            <person name="Probert W.S."/>
            <person name="Chiaraviglio L."/>
            <person name="Young S.K."/>
            <person name="Zeng Q."/>
            <person name="Gargeya S."/>
            <person name="Fitzgerald M."/>
            <person name="Haas B."/>
            <person name="Abouelleil A."/>
            <person name="Alvarado L."/>
            <person name="Arachchi H.M."/>
            <person name="Berlin A."/>
            <person name="Chapman S.B."/>
            <person name="Gearin G."/>
            <person name="Goldberg J."/>
            <person name="Griggs A."/>
            <person name="Gujja S."/>
            <person name="Hansen M."/>
            <person name="Heiman D."/>
            <person name="Howarth C."/>
            <person name="Larimer J."/>
            <person name="Lui A."/>
            <person name="MacDonald P.J.P."/>
            <person name="McCowen C."/>
            <person name="Montmayeur A."/>
            <person name="Murphy C."/>
            <person name="Neiman D."/>
            <person name="Pearson M."/>
            <person name="Priest M."/>
            <person name="Roberts A."/>
            <person name="Saif S."/>
            <person name="Shea T."/>
            <person name="Sisk P."/>
            <person name="Stolte C."/>
            <person name="Sykes S."/>
            <person name="Wortman J."/>
            <person name="Nusbaum C."/>
            <person name="Birren B."/>
        </authorList>
    </citation>
    <scope>NUCLEOTIDE SEQUENCE [LARGE SCALE GENOMIC DNA]</scope>
    <source>
        <strain evidence="1 2">Pm136co</strain>
    </source>
</reference>
<accession>A0ABP2QT10</accession>
<keyword evidence="2" id="KW-1185">Reference proteome</keyword>
<evidence type="ECO:0000313" key="1">
    <source>
        <dbReference type="EMBL" id="EJF98022.1"/>
    </source>
</evidence>
<dbReference type="EMBL" id="AIMH01000020">
    <property type="protein sequence ID" value="EJF98022.1"/>
    <property type="molecule type" value="Genomic_DNA"/>
</dbReference>
<dbReference type="Proteomes" id="UP000008948">
    <property type="component" value="Unassembled WGS sequence"/>
</dbReference>
<sequence length="57" mass="6588">MNKVVLLKPLFKAVEHVDGDLFTEDRFLLYFCAVLDIDFIVIRRFGVGTGGFILYDF</sequence>
<comment type="caution">
    <text evidence="1">The sequence shown here is derived from an EMBL/GenBank/DDBJ whole genome shotgun (WGS) entry which is preliminary data.</text>
</comment>
<gene>
    <name evidence="1" type="ORF">MEI_00994</name>
</gene>
<feature type="non-terminal residue" evidence="1">
    <location>
        <position position="57"/>
    </location>
</feature>
<proteinExistence type="predicted"/>
<evidence type="ECO:0000313" key="2">
    <source>
        <dbReference type="Proteomes" id="UP000008948"/>
    </source>
</evidence>
<organism evidence="1 2">
    <name type="scientific">Bartonella vinsonii subsp. arupensis Pm136co</name>
    <dbReference type="NCBI Taxonomy" id="1094561"/>
    <lineage>
        <taxon>Bacteria</taxon>
        <taxon>Pseudomonadati</taxon>
        <taxon>Pseudomonadota</taxon>
        <taxon>Alphaproteobacteria</taxon>
        <taxon>Hyphomicrobiales</taxon>
        <taxon>Bartonellaceae</taxon>
        <taxon>Bartonella</taxon>
    </lineage>
</organism>